<dbReference type="AlphaFoldDB" id="A0A4R2K5V5"/>
<feature type="domain" description="Peptidase C39-like" evidence="1">
    <location>
        <begin position="1"/>
        <end position="120"/>
    </location>
</feature>
<dbReference type="Gene3D" id="3.90.70.10">
    <property type="entry name" value="Cysteine proteinases"/>
    <property type="match status" value="1"/>
</dbReference>
<dbReference type="Pfam" id="PF13529">
    <property type="entry name" value="Peptidase_C39_2"/>
    <property type="match status" value="1"/>
</dbReference>
<dbReference type="InterPro" id="IPR039564">
    <property type="entry name" value="Peptidase_C39-like"/>
</dbReference>
<comment type="caution">
    <text evidence="2">The sequence shown here is derived from an EMBL/GenBank/DDBJ whole genome shotgun (WGS) entry which is preliminary data.</text>
</comment>
<evidence type="ECO:0000313" key="2">
    <source>
        <dbReference type="EMBL" id="TCO68631.1"/>
    </source>
</evidence>
<dbReference type="EMBL" id="SLWU01000001">
    <property type="protein sequence ID" value="TCO68631.1"/>
    <property type="molecule type" value="Genomic_DNA"/>
</dbReference>
<evidence type="ECO:0000259" key="1">
    <source>
        <dbReference type="Pfam" id="PF13529"/>
    </source>
</evidence>
<proteinExistence type="predicted"/>
<protein>
    <submittedName>
        <fullName evidence="2">Peptidase C39-like protein</fullName>
    </submittedName>
</protein>
<evidence type="ECO:0000313" key="3">
    <source>
        <dbReference type="Proteomes" id="UP000294886"/>
    </source>
</evidence>
<name>A0A4R2K5V5_9THEO</name>
<accession>A0A4R2K5V5</accession>
<organism evidence="2 3">
    <name type="scientific">Caldanaerobacter subterraneus</name>
    <dbReference type="NCBI Taxonomy" id="911092"/>
    <lineage>
        <taxon>Bacteria</taxon>
        <taxon>Bacillati</taxon>
        <taxon>Bacillota</taxon>
        <taxon>Clostridia</taxon>
        <taxon>Thermoanaerobacterales</taxon>
        <taxon>Thermoanaerobacteraceae</taxon>
        <taxon>Caldanaerobacter</taxon>
    </lineage>
</organism>
<reference evidence="2 3" key="1">
    <citation type="submission" date="2019-03" db="EMBL/GenBank/DDBJ databases">
        <title>Genomic Encyclopedia of Type Strains, Phase IV (KMG-IV): sequencing the most valuable type-strain genomes for metagenomic binning, comparative biology and taxonomic classification.</title>
        <authorList>
            <person name="Goeker M."/>
        </authorList>
    </citation>
    <scope>NUCLEOTIDE SEQUENCE [LARGE SCALE GENOMIC DNA]</scope>
    <source>
        <strain evidence="2 3">DSM 13054</strain>
    </source>
</reference>
<sequence length="143" mass="16127">MLMGYYNEWHSLEEIALYMEQIGNSLYYGGVGGDTIVEAARHFGFKEAKLKYGWEELKKSIASGNPCIVYLRIRAGDYPRYYLDDKPVYTNFTGGHWVVVCGLEADENGNVKYVVVNDPASGANPKNLHPCPSIQHGRDLGFW</sequence>
<dbReference type="Proteomes" id="UP000294886">
    <property type="component" value="Unassembled WGS sequence"/>
</dbReference>
<gene>
    <name evidence="2" type="ORF">EV203_101101</name>
</gene>